<dbReference type="GO" id="GO:0000976">
    <property type="term" value="F:transcription cis-regulatory region binding"/>
    <property type="evidence" value="ECO:0007669"/>
    <property type="project" value="TreeGrafter"/>
</dbReference>
<dbReference type="CDD" id="cd00383">
    <property type="entry name" value="trans_reg_C"/>
    <property type="match status" value="1"/>
</dbReference>
<evidence type="ECO:0000256" key="3">
    <source>
        <dbReference type="ARBA" id="ARBA00022553"/>
    </source>
</evidence>
<dbReference type="GO" id="GO:0005829">
    <property type="term" value="C:cytosol"/>
    <property type="evidence" value="ECO:0007669"/>
    <property type="project" value="TreeGrafter"/>
</dbReference>
<feature type="domain" description="Response regulatory" evidence="10">
    <location>
        <begin position="7"/>
        <end position="120"/>
    </location>
</feature>
<name>A0A0U1NWK4_9BACI</name>
<dbReference type="InterPro" id="IPR001867">
    <property type="entry name" value="OmpR/PhoB-type_DNA-bd"/>
</dbReference>
<protein>
    <submittedName>
        <fullName evidence="12">Two-component response regulator</fullName>
    </submittedName>
</protein>
<evidence type="ECO:0000256" key="5">
    <source>
        <dbReference type="ARBA" id="ARBA00023015"/>
    </source>
</evidence>
<dbReference type="CDD" id="cd18159">
    <property type="entry name" value="REC_OmpR_NsrR-like"/>
    <property type="match status" value="1"/>
</dbReference>
<evidence type="ECO:0000256" key="2">
    <source>
        <dbReference type="ARBA" id="ARBA00022490"/>
    </source>
</evidence>
<feature type="modified residue" description="4-aspartylphosphate" evidence="8">
    <location>
        <position position="56"/>
    </location>
</feature>
<evidence type="ECO:0000256" key="6">
    <source>
        <dbReference type="ARBA" id="ARBA00023125"/>
    </source>
</evidence>
<evidence type="ECO:0000256" key="9">
    <source>
        <dbReference type="PROSITE-ProRule" id="PRU01091"/>
    </source>
</evidence>
<dbReference type="GO" id="GO:0032993">
    <property type="term" value="C:protein-DNA complex"/>
    <property type="evidence" value="ECO:0007669"/>
    <property type="project" value="TreeGrafter"/>
</dbReference>
<dbReference type="SUPFAM" id="SSF52172">
    <property type="entry name" value="CheY-like"/>
    <property type="match status" value="1"/>
</dbReference>
<dbReference type="InterPro" id="IPR011006">
    <property type="entry name" value="CheY-like_superfamily"/>
</dbReference>
<reference evidence="13" key="1">
    <citation type="submission" date="2015-05" db="EMBL/GenBank/DDBJ databases">
        <authorList>
            <person name="Urmite Genomes"/>
        </authorList>
    </citation>
    <scope>NUCLEOTIDE SEQUENCE [LARGE SCALE GENOMIC DNA]</scope>
    <source>
        <strain evidence="13">LF1</strain>
    </source>
</reference>
<evidence type="ECO:0000256" key="7">
    <source>
        <dbReference type="ARBA" id="ARBA00023163"/>
    </source>
</evidence>
<dbReference type="InterPro" id="IPR001789">
    <property type="entry name" value="Sig_transdc_resp-reg_receiver"/>
</dbReference>
<evidence type="ECO:0000259" key="11">
    <source>
        <dbReference type="PROSITE" id="PS51755"/>
    </source>
</evidence>
<dbReference type="PANTHER" id="PTHR48111">
    <property type="entry name" value="REGULATOR OF RPOS"/>
    <property type="match status" value="1"/>
</dbReference>
<keyword evidence="7" id="KW-0804">Transcription</keyword>
<dbReference type="InterPro" id="IPR039420">
    <property type="entry name" value="WalR-like"/>
</dbReference>
<gene>
    <name evidence="12" type="ORF">BN000_02159</name>
</gene>
<dbReference type="InterPro" id="IPR016032">
    <property type="entry name" value="Sig_transdc_resp-reg_C-effctor"/>
</dbReference>
<accession>A0A0U1NWK4</accession>
<sequence>MVKQLFKILLIEDDVTLFQEIKDRLTGWSYDVYGITDFSQVFTEFTAVKPDLVIIDIQLPKFDGFHWCRMIRAHSTVPILFLSSRDHPTDMVMSMQLGADDFIQKPFHFDVLIVKIQAILRRIHQYNTSESIDLKTWCGATVDYQKNTVTNEIGSIELTKNEMFILRVLIEHKNKIVSREELMKSLWDDERFVSDNTLTVNVNRLRKKLDEIHIGHFIETKVGQGYIAVEEDHSL</sequence>
<dbReference type="PROSITE" id="PS50110">
    <property type="entry name" value="RESPONSE_REGULATORY"/>
    <property type="match status" value="1"/>
</dbReference>
<evidence type="ECO:0000256" key="8">
    <source>
        <dbReference type="PROSITE-ProRule" id="PRU00169"/>
    </source>
</evidence>
<keyword evidence="5" id="KW-0805">Transcription regulation</keyword>
<proteinExistence type="predicted"/>
<dbReference type="SMART" id="SM00862">
    <property type="entry name" value="Trans_reg_C"/>
    <property type="match status" value="1"/>
</dbReference>
<dbReference type="SUPFAM" id="SSF46894">
    <property type="entry name" value="C-terminal effector domain of the bipartite response regulators"/>
    <property type="match status" value="1"/>
</dbReference>
<feature type="DNA-binding region" description="OmpR/PhoB-type" evidence="9">
    <location>
        <begin position="132"/>
        <end position="230"/>
    </location>
</feature>
<dbReference type="SMART" id="SM00448">
    <property type="entry name" value="REC"/>
    <property type="match status" value="1"/>
</dbReference>
<dbReference type="Pfam" id="PF00486">
    <property type="entry name" value="Trans_reg_C"/>
    <property type="match status" value="1"/>
</dbReference>
<evidence type="ECO:0000256" key="1">
    <source>
        <dbReference type="ARBA" id="ARBA00004496"/>
    </source>
</evidence>
<dbReference type="Gene3D" id="1.10.10.10">
    <property type="entry name" value="Winged helix-like DNA-binding domain superfamily/Winged helix DNA-binding domain"/>
    <property type="match status" value="1"/>
</dbReference>
<keyword evidence="13" id="KW-1185">Reference proteome</keyword>
<dbReference type="EMBL" id="CVRB01000002">
    <property type="protein sequence ID" value="CRK82238.1"/>
    <property type="molecule type" value="Genomic_DNA"/>
</dbReference>
<dbReference type="PROSITE" id="PS51755">
    <property type="entry name" value="OMPR_PHOB"/>
    <property type="match status" value="1"/>
</dbReference>
<dbReference type="Proteomes" id="UP000199087">
    <property type="component" value="Unassembled WGS sequence"/>
</dbReference>
<keyword evidence="4" id="KW-0902">Two-component regulatory system</keyword>
<dbReference type="InterPro" id="IPR036388">
    <property type="entry name" value="WH-like_DNA-bd_sf"/>
</dbReference>
<dbReference type="AlphaFoldDB" id="A0A0U1NWK4"/>
<keyword evidence="2" id="KW-0963">Cytoplasm</keyword>
<feature type="domain" description="OmpR/PhoB-type" evidence="11">
    <location>
        <begin position="132"/>
        <end position="230"/>
    </location>
</feature>
<dbReference type="PANTHER" id="PTHR48111:SF27">
    <property type="entry name" value="SENSORY TRANSDUCTION PROTEIN BCER"/>
    <property type="match status" value="1"/>
</dbReference>
<keyword evidence="3 8" id="KW-0597">Phosphoprotein</keyword>
<evidence type="ECO:0000259" key="10">
    <source>
        <dbReference type="PROSITE" id="PS50110"/>
    </source>
</evidence>
<evidence type="ECO:0000256" key="4">
    <source>
        <dbReference type="ARBA" id="ARBA00023012"/>
    </source>
</evidence>
<dbReference type="Gene3D" id="3.40.50.2300">
    <property type="match status" value="1"/>
</dbReference>
<organism evidence="12 13">
    <name type="scientific">Neobacillus massiliamazoniensis</name>
    <dbReference type="NCBI Taxonomy" id="1499688"/>
    <lineage>
        <taxon>Bacteria</taxon>
        <taxon>Bacillati</taxon>
        <taxon>Bacillota</taxon>
        <taxon>Bacilli</taxon>
        <taxon>Bacillales</taxon>
        <taxon>Bacillaceae</taxon>
        <taxon>Neobacillus</taxon>
    </lineage>
</organism>
<evidence type="ECO:0000313" key="13">
    <source>
        <dbReference type="Proteomes" id="UP000199087"/>
    </source>
</evidence>
<evidence type="ECO:0000313" key="12">
    <source>
        <dbReference type="EMBL" id="CRK82238.1"/>
    </source>
</evidence>
<dbReference type="GO" id="GO:0000156">
    <property type="term" value="F:phosphorelay response regulator activity"/>
    <property type="evidence" value="ECO:0007669"/>
    <property type="project" value="TreeGrafter"/>
</dbReference>
<dbReference type="Pfam" id="PF00072">
    <property type="entry name" value="Response_reg"/>
    <property type="match status" value="1"/>
</dbReference>
<comment type="subcellular location">
    <subcellularLocation>
        <location evidence="1">Cytoplasm</location>
    </subcellularLocation>
</comment>
<keyword evidence="6 9" id="KW-0238">DNA-binding</keyword>
<dbReference type="GO" id="GO:0006355">
    <property type="term" value="P:regulation of DNA-templated transcription"/>
    <property type="evidence" value="ECO:0007669"/>
    <property type="project" value="InterPro"/>
</dbReference>
<dbReference type="STRING" id="1499688.BN000_02159"/>